<evidence type="ECO:0000313" key="1">
    <source>
        <dbReference type="EMBL" id="RMN34217.1"/>
    </source>
</evidence>
<sequence>MKKFRKSKQDVIDQERQLAARTSIDAATAQDISLAEQAFIHAARYFEKNIAADEKAKTKNARRLAGFFGVL</sequence>
<proteinExistence type="predicted"/>
<gene>
    <name evidence="1" type="ORF">ALQ64_05533</name>
</gene>
<evidence type="ECO:0000313" key="2">
    <source>
        <dbReference type="Proteomes" id="UP000281372"/>
    </source>
</evidence>
<accession>A0A3M3LFZ4</accession>
<feature type="non-terminal residue" evidence="1">
    <location>
        <position position="71"/>
    </location>
</feature>
<dbReference type="EMBL" id="RBOW01000340">
    <property type="protein sequence ID" value="RMN34217.1"/>
    <property type="molecule type" value="Genomic_DNA"/>
</dbReference>
<dbReference type="AlphaFoldDB" id="A0A3M3LFZ4"/>
<organism evidence="1 2">
    <name type="scientific">Pseudomonas cannabina</name>
    <dbReference type="NCBI Taxonomy" id="86840"/>
    <lineage>
        <taxon>Bacteria</taxon>
        <taxon>Pseudomonadati</taxon>
        <taxon>Pseudomonadota</taxon>
        <taxon>Gammaproteobacteria</taxon>
        <taxon>Pseudomonadales</taxon>
        <taxon>Pseudomonadaceae</taxon>
        <taxon>Pseudomonas</taxon>
    </lineage>
</organism>
<name>A0A3M3LFZ4_PSECA</name>
<protein>
    <submittedName>
        <fullName evidence="1">VirB8</fullName>
    </submittedName>
</protein>
<reference evidence="1 2" key="1">
    <citation type="submission" date="2018-08" db="EMBL/GenBank/DDBJ databases">
        <title>Recombination of ecologically and evolutionarily significant loci maintains genetic cohesion in the Pseudomonas syringae species complex.</title>
        <authorList>
            <person name="Dillon M."/>
            <person name="Thakur S."/>
            <person name="Almeida R.N.D."/>
            <person name="Weir B.S."/>
            <person name="Guttman D.S."/>
        </authorList>
    </citation>
    <scope>NUCLEOTIDE SEQUENCE [LARGE SCALE GENOMIC DNA]</scope>
    <source>
        <strain evidence="1 2">ICMP 2821</strain>
    </source>
</reference>
<comment type="caution">
    <text evidence="1">The sequence shown here is derived from an EMBL/GenBank/DDBJ whole genome shotgun (WGS) entry which is preliminary data.</text>
</comment>
<dbReference type="Proteomes" id="UP000281372">
    <property type="component" value="Unassembled WGS sequence"/>
</dbReference>